<feature type="compositionally biased region" description="Low complexity" evidence="1">
    <location>
        <begin position="57"/>
        <end position="68"/>
    </location>
</feature>
<evidence type="ECO:0000256" key="1">
    <source>
        <dbReference type="SAM" id="MobiDB-lite"/>
    </source>
</evidence>
<gene>
    <name evidence="2" type="ORF">GCM10020260_20070</name>
</gene>
<proteinExistence type="predicted"/>
<organism evidence="2 3">
    <name type="scientific">Nesterenkonia halobia</name>
    <dbReference type="NCBI Taxonomy" id="37922"/>
    <lineage>
        <taxon>Bacteria</taxon>
        <taxon>Bacillati</taxon>
        <taxon>Actinomycetota</taxon>
        <taxon>Actinomycetes</taxon>
        <taxon>Micrococcales</taxon>
        <taxon>Micrococcaceae</taxon>
        <taxon>Nesterenkonia</taxon>
    </lineage>
</organism>
<dbReference type="EMBL" id="BAAAYG010000007">
    <property type="protein sequence ID" value="GAA3286061.1"/>
    <property type="molecule type" value="Genomic_DNA"/>
</dbReference>
<comment type="caution">
    <text evidence="2">The sequence shown here is derived from an EMBL/GenBank/DDBJ whole genome shotgun (WGS) entry which is preliminary data.</text>
</comment>
<feature type="region of interest" description="Disordered" evidence="1">
    <location>
        <begin position="57"/>
        <end position="79"/>
    </location>
</feature>
<sequence>MGLEDLPQRVEHMQLHEALVGKPLGEAGEGGRTCHGGCALLVIVGMMRAVRRGVGAAPGRARTAGPGPQDIIPAVDGVR</sequence>
<keyword evidence="3" id="KW-1185">Reference proteome</keyword>
<protein>
    <submittedName>
        <fullName evidence="2">Uncharacterized protein</fullName>
    </submittedName>
</protein>
<dbReference type="Proteomes" id="UP001501736">
    <property type="component" value="Unassembled WGS sequence"/>
</dbReference>
<reference evidence="3" key="1">
    <citation type="journal article" date="2019" name="Int. J. Syst. Evol. Microbiol.">
        <title>The Global Catalogue of Microorganisms (GCM) 10K type strain sequencing project: providing services to taxonomists for standard genome sequencing and annotation.</title>
        <authorList>
            <consortium name="The Broad Institute Genomics Platform"/>
            <consortium name="The Broad Institute Genome Sequencing Center for Infectious Disease"/>
            <person name="Wu L."/>
            <person name="Ma J."/>
        </authorList>
    </citation>
    <scope>NUCLEOTIDE SEQUENCE [LARGE SCALE GENOMIC DNA]</scope>
    <source>
        <strain evidence="3">JCM 11483</strain>
    </source>
</reference>
<accession>A0ABP6RDL7</accession>
<name>A0ABP6RDL7_9MICC</name>
<evidence type="ECO:0000313" key="3">
    <source>
        <dbReference type="Proteomes" id="UP001501736"/>
    </source>
</evidence>
<evidence type="ECO:0000313" key="2">
    <source>
        <dbReference type="EMBL" id="GAA3286061.1"/>
    </source>
</evidence>